<dbReference type="SUPFAM" id="SSF102114">
    <property type="entry name" value="Radical SAM enzymes"/>
    <property type="match status" value="1"/>
</dbReference>
<dbReference type="InterPro" id="IPR013785">
    <property type="entry name" value="Aldolase_TIM"/>
</dbReference>
<dbReference type="Pfam" id="PF02810">
    <property type="entry name" value="SEC-C"/>
    <property type="match status" value="1"/>
</dbReference>
<comment type="caution">
    <text evidence="10">The sequence shown here is derived from an EMBL/GenBank/DDBJ whole genome shotgun (WGS) entry which is preliminary data.</text>
</comment>
<dbReference type="EMBL" id="BMEG01000010">
    <property type="protein sequence ID" value="GGD88601.1"/>
    <property type="molecule type" value="Genomic_DNA"/>
</dbReference>
<evidence type="ECO:0000256" key="8">
    <source>
        <dbReference type="SAM" id="MobiDB-lite"/>
    </source>
</evidence>
<dbReference type="NCBIfam" id="TIGR03942">
    <property type="entry name" value="sulfatase_rSAM"/>
    <property type="match status" value="1"/>
</dbReference>
<organism evidence="10 11">
    <name type="scientific">Caballeronia grimmiae</name>
    <dbReference type="NCBI Taxonomy" id="1071679"/>
    <lineage>
        <taxon>Bacteria</taxon>
        <taxon>Pseudomonadati</taxon>
        <taxon>Pseudomonadota</taxon>
        <taxon>Betaproteobacteria</taxon>
        <taxon>Burkholderiales</taxon>
        <taxon>Burkholderiaceae</taxon>
        <taxon>Caballeronia</taxon>
    </lineage>
</organism>
<dbReference type="SFLD" id="SFLDS00029">
    <property type="entry name" value="Radical_SAM"/>
    <property type="match status" value="1"/>
</dbReference>
<dbReference type="RefSeq" id="WP_052005783.1">
    <property type="nucleotide sequence ID" value="NZ_BMEG01000010.1"/>
</dbReference>
<keyword evidence="2" id="KW-0004">4Fe-4S</keyword>
<dbReference type="PANTHER" id="PTHR43273">
    <property type="entry name" value="ANAEROBIC SULFATASE-MATURATING ENZYME HOMOLOG ASLB-RELATED"/>
    <property type="match status" value="1"/>
</dbReference>
<keyword evidence="4" id="KW-0479">Metal-binding</keyword>
<evidence type="ECO:0000256" key="5">
    <source>
        <dbReference type="ARBA" id="ARBA00023004"/>
    </source>
</evidence>
<dbReference type="Gene3D" id="3.20.20.70">
    <property type="entry name" value="Aldolase class I"/>
    <property type="match status" value="1"/>
</dbReference>
<dbReference type="Pfam" id="PF13186">
    <property type="entry name" value="SPASM"/>
    <property type="match status" value="1"/>
</dbReference>
<dbReference type="InterPro" id="IPR047207">
    <property type="entry name" value="SPASM_anSME"/>
</dbReference>
<evidence type="ECO:0000259" key="9">
    <source>
        <dbReference type="PROSITE" id="PS51918"/>
    </source>
</evidence>
<protein>
    <submittedName>
        <fullName evidence="10">Anaerobic sulfatase maturase</fullName>
    </submittedName>
</protein>
<comment type="similarity">
    <text evidence="7">Belongs to the radical SAM superfamily. Anaerobic sulfatase-maturating enzyme family.</text>
</comment>
<dbReference type="InterPro" id="IPR023867">
    <property type="entry name" value="Sulphatase_maturase_rSAM"/>
</dbReference>
<dbReference type="Pfam" id="PF04055">
    <property type="entry name" value="Radical_SAM"/>
    <property type="match status" value="1"/>
</dbReference>
<gene>
    <name evidence="10" type="ORF">GCM10010985_48960</name>
</gene>
<evidence type="ECO:0000256" key="7">
    <source>
        <dbReference type="ARBA" id="ARBA00023601"/>
    </source>
</evidence>
<comment type="cofactor">
    <cofactor evidence="1">
        <name>[4Fe-4S] cluster</name>
        <dbReference type="ChEBI" id="CHEBI:49883"/>
    </cofactor>
</comment>
<keyword evidence="5" id="KW-0408">Iron</keyword>
<proteinExistence type="inferred from homology"/>
<dbReference type="CDD" id="cd01335">
    <property type="entry name" value="Radical_SAM"/>
    <property type="match status" value="1"/>
</dbReference>
<dbReference type="PROSITE" id="PS51918">
    <property type="entry name" value="RADICAL_SAM"/>
    <property type="match status" value="1"/>
</dbReference>
<accession>A0ABQ1S277</accession>
<dbReference type="InterPro" id="IPR034491">
    <property type="entry name" value="Anaerob_Ser_sulfatase-maturase"/>
</dbReference>
<reference evidence="11" key="1">
    <citation type="journal article" date="2019" name="Int. J. Syst. Evol. Microbiol.">
        <title>The Global Catalogue of Microorganisms (GCM) 10K type strain sequencing project: providing services to taxonomists for standard genome sequencing and annotation.</title>
        <authorList>
            <consortium name="The Broad Institute Genomics Platform"/>
            <consortium name="The Broad Institute Genome Sequencing Center for Infectious Disease"/>
            <person name="Wu L."/>
            <person name="Ma J."/>
        </authorList>
    </citation>
    <scope>NUCLEOTIDE SEQUENCE [LARGE SCALE GENOMIC DNA]</scope>
    <source>
        <strain evidence="11">CGMCC 1.11013</strain>
    </source>
</reference>
<dbReference type="InterPro" id="IPR023885">
    <property type="entry name" value="4Fe4S-binding_SPASM_dom"/>
</dbReference>
<name>A0ABQ1S277_9BURK</name>
<evidence type="ECO:0000256" key="1">
    <source>
        <dbReference type="ARBA" id="ARBA00001966"/>
    </source>
</evidence>
<evidence type="ECO:0000256" key="4">
    <source>
        <dbReference type="ARBA" id="ARBA00022723"/>
    </source>
</evidence>
<evidence type="ECO:0000256" key="6">
    <source>
        <dbReference type="ARBA" id="ARBA00023014"/>
    </source>
</evidence>
<evidence type="ECO:0000313" key="11">
    <source>
        <dbReference type="Proteomes" id="UP000597138"/>
    </source>
</evidence>
<keyword evidence="3" id="KW-0949">S-adenosyl-L-methionine</keyword>
<dbReference type="SFLD" id="SFLDG01386">
    <property type="entry name" value="main_SPASM_domain-containing"/>
    <property type="match status" value="1"/>
</dbReference>
<dbReference type="Proteomes" id="UP000597138">
    <property type="component" value="Unassembled WGS sequence"/>
</dbReference>
<dbReference type="SUPFAM" id="SSF103642">
    <property type="entry name" value="Sec-C motif"/>
    <property type="match status" value="1"/>
</dbReference>
<dbReference type="CDD" id="cd21120">
    <property type="entry name" value="SPASM_anSME"/>
    <property type="match status" value="1"/>
</dbReference>
<dbReference type="SFLD" id="SFLDF00285">
    <property type="entry name" value="anaerobic_Ser-type_sulfatase-m"/>
    <property type="match status" value="1"/>
</dbReference>
<evidence type="ECO:0000313" key="10">
    <source>
        <dbReference type="EMBL" id="GGD88601.1"/>
    </source>
</evidence>
<dbReference type="NCBIfam" id="TIGR04085">
    <property type="entry name" value="rSAM_more_4Fe4S"/>
    <property type="match status" value="1"/>
</dbReference>
<evidence type="ECO:0000256" key="2">
    <source>
        <dbReference type="ARBA" id="ARBA00022485"/>
    </source>
</evidence>
<dbReference type="SFLD" id="SFLDG01384">
    <property type="entry name" value="thioether_bond_formation_requi"/>
    <property type="match status" value="1"/>
</dbReference>
<dbReference type="InterPro" id="IPR007197">
    <property type="entry name" value="rSAM"/>
</dbReference>
<keyword evidence="6" id="KW-0411">Iron-sulfur</keyword>
<dbReference type="PANTHER" id="PTHR43273:SF3">
    <property type="entry name" value="ANAEROBIC SULFATASE-MATURATING ENZYME HOMOLOG ASLB-RELATED"/>
    <property type="match status" value="1"/>
</dbReference>
<keyword evidence="11" id="KW-1185">Reference proteome</keyword>
<dbReference type="InterPro" id="IPR004027">
    <property type="entry name" value="SEC_C_motif"/>
</dbReference>
<dbReference type="SFLD" id="SFLDG01067">
    <property type="entry name" value="SPASM/twitch_domain_containing"/>
    <property type="match status" value="1"/>
</dbReference>
<sequence length="478" mass="54446">MEASLRTRASSSSGEEAKLDRSRLADAPPRFHLLAKPSGSTCNIDCKYCFFLSKEALYPNEKHRMSNETLETYIRQLLESHRTPEVTVAWQGGEPTLMRVEFFRKAVEIVEQYRKPGQTVKHTFQTNGILLDDEWCEFFRQHHFLVGLSVDGPRELHDTFRVDRRGQGTFDLVMNGWRQLRKHGVDFNVLCTVNAANQHHGRSVYRFFRDELGARWIQFIPIIERATEQTIQLANRGWSEQAGHKRVLYTQTGNRVTDRSVGAKEYGLFLIDVFEEWVRRDVGRVFVQLFDVTLEALFGRHLLCIHAPTCGLGPALEYNGDLYACDHFVEPGYRLGNIHETHMLELMASPAQRRFGMDKRDSLTAQCGRCEVRALCNGGCPKDRFSLSRDGEAGHNYLCAGLELFFMQSRPAMETMAKLVRNGRPASDVMAITASDDKRRGPYAPCPCGSGRKFKFCHGNHAPRHSFDSGSSKARRTS</sequence>
<feature type="domain" description="Radical SAM core" evidence="9">
    <location>
        <begin position="27"/>
        <end position="259"/>
    </location>
</feature>
<dbReference type="InterPro" id="IPR058240">
    <property type="entry name" value="rSAM_sf"/>
</dbReference>
<feature type="region of interest" description="Disordered" evidence="8">
    <location>
        <begin position="1"/>
        <end position="22"/>
    </location>
</feature>
<evidence type="ECO:0000256" key="3">
    <source>
        <dbReference type="ARBA" id="ARBA00022691"/>
    </source>
</evidence>
<dbReference type="SFLD" id="SFLDG01072">
    <property type="entry name" value="dehydrogenase_like"/>
    <property type="match status" value="1"/>
</dbReference>